<dbReference type="Gene3D" id="2.40.360.20">
    <property type="match status" value="1"/>
</dbReference>
<reference evidence="3" key="1">
    <citation type="journal article" date="2019" name="Int. J. Syst. Evol. Microbiol.">
        <title>The Global Catalogue of Microorganisms (GCM) 10K type strain sequencing project: providing services to taxonomists for standard genome sequencing and annotation.</title>
        <authorList>
            <consortium name="The Broad Institute Genomics Platform"/>
            <consortium name="The Broad Institute Genome Sequencing Center for Infectious Disease"/>
            <person name="Wu L."/>
            <person name="Ma J."/>
        </authorList>
    </citation>
    <scope>NUCLEOTIDE SEQUENCE [LARGE SCALE GENOMIC DNA]</scope>
    <source>
        <strain evidence="3">WYCCWR 13023</strain>
    </source>
</reference>
<dbReference type="Proteomes" id="UP001595935">
    <property type="component" value="Unassembled WGS sequence"/>
</dbReference>
<feature type="chain" id="PRO_5046518165" description="Lipoprotein" evidence="1">
    <location>
        <begin position="27"/>
        <end position="230"/>
    </location>
</feature>
<name>A0ABV9PE80_9FLAO</name>
<evidence type="ECO:0000313" key="2">
    <source>
        <dbReference type="EMBL" id="MFC4747767.1"/>
    </source>
</evidence>
<comment type="caution">
    <text evidence="2">The sequence shown here is derived from an EMBL/GenBank/DDBJ whole genome shotgun (WGS) entry which is preliminary data.</text>
</comment>
<keyword evidence="3" id="KW-1185">Reference proteome</keyword>
<protein>
    <recommendedName>
        <fullName evidence="4">Lipoprotein</fullName>
    </recommendedName>
</protein>
<gene>
    <name evidence="2" type="ORF">ACFO5S_09925</name>
</gene>
<evidence type="ECO:0000313" key="3">
    <source>
        <dbReference type="Proteomes" id="UP001595935"/>
    </source>
</evidence>
<dbReference type="PROSITE" id="PS51257">
    <property type="entry name" value="PROKAR_LIPOPROTEIN"/>
    <property type="match status" value="1"/>
</dbReference>
<sequence>MKKIKCIALMTLFVSVSLFTSCSSDSGNNDDSSNPQTDYWPTAVGNQWVLDQNGTKSTMKIIGSEKVGGDTYFKFDQFVTTGTSGDGSAKVSIKKVNGEYFIKIDDILYSANGISGKTTGYEFVFFKDNLEINKTWTGTYTQQTTFDYPGIPVIKLVVKYTGTILAKGATETIKSVTYKDVIKFKLHQEATMEGETATSADAEYWIAKDVGIVKFIFNNASSELASYKVN</sequence>
<dbReference type="EMBL" id="JBHSGV010000003">
    <property type="protein sequence ID" value="MFC4747767.1"/>
    <property type="molecule type" value="Genomic_DNA"/>
</dbReference>
<accession>A0ABV9PE80</accession>
<feature type="signal peptide" evidence="1">
    <location>
        <begin position="1"/>
        <end position="26"/>
    </location>
</feature>
<proteinExistence type="predicted"/>
<evidence type="ECO:0000256" key="1">
    <source>
        <dbReference type="SAM" id="SignalP"/>
    </source>
</evidence>
<keyword evidence="1" id="KW-0732">Signal</keyword>
<organism evidence="2 3">
    <name type="scientific">Flavobacterium branchiicola</name>
    <dbReference type="NCBI Taxonomy" id="1114875"/>
    <lineage>
        <taxon>Bacteria</taxon>
        <taxon>Pseudomonadati</taxon>
        <taxon>Bacteroidota</taxon>
        <taxon>Flavobacteriia</taxon>
        <taxon>Flavobacteriales</taxon>
        <taxon>Flavobacteriaceae</taxon>
        <taxon>Flavobacterium</taxon>
    </lineage>
</organism>
<dbReference type="RefSeq" id="WP_213256753.1">
    <property type="nucleotide sequence ID" value="NZ_JAGYWA010000003.1"/>
</dbReference>
<evidence type="ECO:0008006" key="4">
    <source>
        <dbReference type="Google" id="ProtNLM"/>
    </source>
</evidence>